<dbReference type="EMBL" id="JNVN01000564">
    <property type="protein sequence ID" value="KHJ35033.1"/>
    <property type="molecule type" value="Genomic_DNA"/>
</dbReference>
<feature type="domain" description="Acyltransferase 3" evidence="2">
    <location>
        <begin position="68"/>
        <end position="471"/>
    </location>
</feature>
<feature type="transmembrane region" description="Helical" evidence="1">
    <location>
        <begin position="123"/>
        <end position="143"/>
    </location>
</feature>
<dbReference type="InterPro" id="IPR002656">
    <property type="entry name" value="Acyl_transf_3_dom"/>
</dbReference>
<reference evidence="3 4" key="1">
    <citation type="journal article" date="2014" name="BMC Genomics">
        <title>Adaptive genomic structural variation in the grape powdery mildew pathogen, Erysiphe necator.</title>
        <authorList>
            <person name="Jones L."/>
            <person name="Riaz S."/>
            <person name="Morales-Cruz A."/>
            <person name="Amrine K.C."/>
            <person name="McGuire B."/>
            <person name="Gubler W.D."/>
            <person name="Walker M.A."/>
            <person name="Cantu D."/>
        </authorList>
    </citation>
    <scope>NUCLEOTIDE SEQUENCE [LARGE SCALE GENOMIC DNA]</scope>
    <source>
        <strain evidence="4">c</strain>
    </source>
</reference>
<feature type="transmembrane region" description="Helical" evidence="1">
    <location>
        <begin position="197"/>
        <end position="218"/>
    </location>
</feature>
<keyword evidence="1" id="KW-0812">Transmembrane</keyword>
<accession>A0A0B1P9V5</accession>
<gene>
    <name evidence="3" type="ORF">EV44_g4644</name>
</gene>
<dbReference type="STRING" id="52586.A0A0B1P9V5"/>
<organism evidence="3 4">
    <name type="scientific">Uncinula necator</name>
    <name type="common">Grape powdery mildew</name>
    <dbReference type="NCBI Taxonomy" id="52586"/>
    <lineage>
        <taxon>Eukaryota</taxon>
        <taxon>Fungi</taxon>
        <taxon>Dikarya</taxon>
        <taxon>Ascomycota</taxon>
        <taxon>Pezizomycotina</taxon>
        <taxon>Leotiomycetes</taxon>
        <taxon>Erysiphales</taxon>
        <taxon>Erysiphaceae</taxon>
        <taxon>Erysiphe</taxon>
    </lineage>
</organism>
<keyword evidence="4" id="KW-1185">Reference proteome</keyword>
<feature type="transmembrane region" description="Helical" evidence="1">
    <location>
        <begin position="163"/>
        <end position="185"/>
    </location>
</feature>
<sequence>MVYEEKLHLLWDSEPNCIQTIETNKCKLYPGSWKKASLRIFQWILPSFIQCQLFSSTSKPQKLHQTSYLDGLRGVASFIVFMGHYTEENIGWFCEPYGLYEDGAASSPLQLPFVRVLYSARPMVHIFFVISGLVLAYKPLTYIHSQQLLALENCLSSSIFRRAIRLFLPSFIALIFTALAVGSNLSDSRYSYFDGNFFYHFFNALNVCWKLMGASWAIDLLDNGHPEYNPALWSIPVEFSQSLILFITILGLSRCTSIVRLGLHSFILWYCLRSGHLFTAEFLGGSLIAEFILIQDYSLSILQEGPLFDTISSVQTEDLFGKKTSYRFKIKQNLIHLFWIMNIVCGLFIASWTNEHFDEVWGISFLSRNTPEPYDIRNGAKFWFCIGALQIVIACTQLSWLKNILNMAIPQYLGSISFPLYLTHNLCLRILEPIFIPIFEKVIGKTSFWERHLFWIAGLLIYFPVIIMISDLFWRMVDIPSVKFAHWLESKSEAKKIS</sequence>
<evidence type="ECO:0000313" key="3">
    <source>
        <dbReference type="EMBL" id="KHJ35033.1"/>
    </source>
</evidence>
<comment type="caution">
    <text evidence="3">The sequence shown here is derived from an EMBL/GenBank/DDBJ whole genome shotgun (WGS) entry which is preliminary data.</text>
</comment>
<dbReference type="Proteomes" id="UP000030854">
    <property type="component" value="Unassembled WGS sequence"/>
</dbReference>
<dbReference type="Pfam" id="PF01757">
    <property type="entry name" value="Acyl_transf_3"/>
    <property type="match status" value="1"/>
</dbReference>
<feature type="transmembrane region" description="Helical" evidence="1">
    <location>
        <begin position="380"/>
        <end position="400"/>
    </location>
</feature>
<dbReference type="PANTHER" id="PTHR23028:SF134">
    <property type="entry name" value="PUTATIVE (AFU_ORTHOLOGUE AFUA_4G08520)-RELATED"/>
    <property type="match status" value="1"/>
</dbReference>
<evidence type="ECO:0000313" key="4">
    <source>
        <dbReference type="Proteomes" id="UP000030854"/>
    </source>
</evidence>
<dbReference type="OMA" id="YLCHIEL"/>
<evidence type="ECO:0000259" key="2">
    <source>
        <dbReference type="Pfam" id="PF01757"/>
    </source>
</evidence>
<name>A0A0B1P9V5_UNCNE</name>
<dbReference type="AlphaFoldDB" id="A0A0B1P9V5"/>
<protein>
    <submittedName>
        <fullName evidence="3">Putative hard surface induced protein</fullName>
    </submittedName>
</protein>
<dbReference type="InterPro" id="IPR050879">
    <property type="entry name" value="Acyltransferase_3"/>
</dbReference>
<keyword evidence="1" id="KW-0472">Membrane</keyword>
<proteinExistence type="predicted"/>
<feature type="transmembrane region" description="Helical" evidence="1">
    <location>
        <begin position="333"/>
        <end position="352"/>
    </location>
</feature>
<feature type="transmembrane region" description="Helical" evidence="1">
    <location>
        <begin position="452"/>
        <end position="474"/>
    </location>
</feature>
<dbReference type="GO" id="GO:0016747">
    <property type="term" value="F:acyltransferase activity, transferring groups other than amino-acyl groups"/>
    <property type="evidence" value="ECO:0007669"/>
    <property type="project" value="InterPro"/>
</dbReference>
<evidence type="ECO:0000256" key="1">
    <source>
        <dbReference type="SAM" id="Phobius"/>
    </source>
</evidence>
<dbReference type="PANTHER" id="PTHR23028">
    <property type="entry name" value="ACETYLTRANSFERASE"/>
    <property type="match status" value="1"/>
</dbReference>
<feature type="transmembrane region" description="Helical" evidence="1">
    <location>
        <begin position="230"/>
        <end position="252"/>
    </location>
</feature>
<keyword evidence="1" id="KW-1133">Transmembrane helix</keyword>
<dbReference type="HOGENOM" id="CLU_005679_13_5_1"/>